<feature type="domain" description="N-(5'phosphoribosyl) anthranilate isomerase (PRAI)" evidence="10">
    <location>
        <begin position="3"/>
        <end position="206"/>
    </location>
</feature>
<gene>
    <name evidence="9" type="primary">trpF</name>
    <name evidence="11" type="ORF">EVS81_01060</name>
</gene>
<keyword evidence="12" id="KW-1185">Reference proteome</keyword>
<proteinExistence type="inferred from homology"/>
<dbReference type="KEGG" id="ltr:EVS81_01060"/>
<comment type="catalytic activity">
    <reaction evidence="1 9">
        <text>N-(5-phospho-beta-D-ribosyl)anthranilate = 1-(2-carboxyphenylamino)-1-deoxy-D-ribulose 5-phosphate</text>
        <dbReference type="Rhea" id="RHEA:21540"/>
        <dbReference type="ChEBI" id="CHEBI:18277"/>
        <dbReference type="ChEBI" id="CHEBI:58613"/>
        <dbReference type="EC" id="5.3.1.24"/>
    </reaction>
</comment>
<dbReference type="OrthoDB" id="3243379at2"/>
<evidence type="ECO:0000256" key="6">
    <source>
        <dbReference type="ARBA" id="ARBA00022822"/>
    </source>
</evidence>
<keyword evidence="8 9" id="KW-0413">Isomerase</keyword>
<evidence type="ECO:0000256" key="3">
    <source>
        <dbReference type="ARBA" id="ARBA00012572"/>
    </source>
</evidence>
<evidence type="ECO:0000256" key="1">
    <source>
        <dbReference type="ARBA" id="ARBA00001164"/>
    </source>
</evidence>
<dbReference type="EC" id="5.3.1.24" evidence="3 9"/>
<organism evidence="11 12">
    <name type="scientific">Leucobacter triazinivorans</name>
    <dbReference type="NCBI Taxonomy" id="1784719"/>
    <lineage>
        <taxon>Bacteria</taxon>
        <taxon>Bacillati</taxon>
        <taxon>Actinomycetota</taxon>
        <taxon>Actinomycetes</taxon>
        <taxon>Micrococcales</taxon>
        <taxon>Microbacteriaceae</taxon>
        <taxon>Leucobacter</taxon>
    </lineage>
</organism>
<comment type="pathway">
    <text evidence="2 9">Amino-acid biosynthesis; L-tryptophan biosynthesis; L-tryptophan from chorismate: step 3/5.</text>
</comment>
<evidence type="ECO:0000259" key="10">
    <source>
        <dbReference type="Pfam" id="PF00697"/>
    </source>
</evidence>
<dbReference type="Pfam" id="PF00697">
    <property type="entry name" value="PRAI"/>
    <property type="match status" value="1"/>
</dbReference>
<accession>A0A4P6KDY0</accession>
<dbReference type="InterPro" id="IPR011060">
    <property type="entry name" value="RibuloseP-bd_barrel"/>
</dbReference>
<keyword evidence="7 9" id="KW-0057">Aromatic amino acid biosynthesis</keyword>
<evidence type="ECO:0000256" key="8">
    <source>
        <dbReference type="ARBA" id="ARBA00023235"/>
    </source>
</evidence>
<dbReference type="InterPro" id="IPR044643">
    <property type="entry name" value="TrpF_fam"/>
</dbReference>
<keyword evidence="6 9" id="KW-0822">Tryptophan biosynthesis</keyword>
<dbReference type="InterPro" id="IPR013785">
    <property type="entry name" value="Aldolase_TIM"/>
</dbReference>
<dbReference type="GO" id="GO:0000162">
    <property type="term" value="P:L-tryptophan biosynthetic process"/>
    <property type="evidence" value="ECO:0007669"/>
    <property type="project" value="UniProtKB-UniRule"/>
</dbReference>
<evidence type="ECO:0000256" key="4">
    <source>
        <dbReference type="ARBA" id="ARBA00022272"/>
    </source>
</evidence>
<name>A0A4P6KDY0_9MICO</name>
<dbReference type="PANTHER" id="PTHR42894:SF1">
    <property type="entry name" value="N-(5'-PHOSPHORIBOSYL)ANTHRANILATE ISOMERASE"/>
    <property type="match status" value="1"/>
</dbReference>
<keyword evidence="5 9" id="KW-0028">Amino-acid biosynthesis</keyword>
<dbReference type="InterPro" id="IPR001240">
    <property type="entry name" value="PRAI_dom"/>
</dbReference>
<dbReference type="GO" id="GO:0004640">
    <property type="term" value="F:phosphoribosylanthranilate isomerase activity"/>
    <property type="evidence" value="ECO:0007669"/>
    <property type="project" value="UniProtKB-UniRule"/>
</dbReference>
<dbReference type="Proteomes" id="UP000289260">
    <property type="component" value="Chromosome"/>
</dbReference>
<evidence type="ECO:0000256" key="5">
    <source>
        <dbReference type="ARBA" id="ARBA00022605"/>
    </source>
</evidence>
<dbReference type="RefSeq" id="WP_130108751.1">
    <property type="nucleotide sequence ID" value="NZ_CP035806.1"/>
</dbReference>
<protein>
    <recommendedName>
        <fullName evidence="4 9">N-(5'-phosphoribosyl)anthranilate isomerase</fullName>
        <shortName evidence="9">PRAI</shortName>
        <ecNumber evidence="3 9">5.3.1.24</ecNumber>
    </recommendedName>
</protein>
<reference evidence="11 12" key="1">
    <citation type="submission" date="2019-02" db="EMBL/GenBank/DDBJ databases">
        <authorList>
            <person name="Sun L."/>
            <person name="Pan D."/>
            <person name="Wu X."/>
        </authorList>
    </citation>
    <scope>NUCLEOTIDE SEQUENCE [LARGE SCALE GENOMIC DNA]</scope>
    <source>
        <strain evidence="11 12">JW-1</strain>
    </source>
</reference>
<evidence type="ECO:0000313" key="12">
    <source>
        <dbReference type="Proteomes" id="UP000289260"/>
    </source>
</evidence>
<dbReference type="SUPFAM" id="SSF51366">
    <property type="entry name" value="Ribulose-phoshate binding barrel"/>
    <property type="match status" value="1"/>
</dbReference>
<dbReference type="AlphaFoldDB" id="A0A4P6KDY0"/>
<comment type="similarity">
    <text evidence="9">Belongs to the TrpF family.</text>
</comment>
<evidence type="ECO:0000256" key="7">
    <source>
        <dbReference type="ARBA" id="ARBA00023141"/>
    </source>
</evidence>
<dbReference type="PANTHER" id="PTHR42894">
    <property type="entry name" value="N-(5'-PHOSPHORIBOSYL)ANTHRANILATE ISOMERASE"/>
    <property type="match status" value="1"/>
</dbReference>
<evidence type="ECO:0000256" key="2">
    <source>
        <dbReference type="ARBA" id="ARBA00004664"/>
    </source>
</evidence>
<sequence length="210" mass="22069">MYVKICGLRDAATAHHAVSSGADAVGVVMSPRSPRHASAAQAAEVLAAVRAHQRDGAPVDTVLVVNRMPAREAAELTGELGFDVLQLHGAYTPHEIAAAAALLPRVWRATSLELDPALRAGEFGEERLLVDGAIPGSGDPWDLSALRSGTDARRRLGSGWILAGGLDPQNVTAAIAATRPWGVDVSSGVERAPGVKDPDRIVRFIRAARR</sequence>
<dbReference type="EMBL" id="CP035806">
    <property type="protein sequence ID" value="QBE47594.1"/>
    <property type="molecule type" value="Genomic_DNA"/>
</dbReference>
<evidence type="ECO:0000256" key="9">
    <source>
        <dbReference type="HAMAP-Rule" id="MF_00135"/>
    </source>
</evidence>
<evidence type="ECO:0000313" key="11">
    <source>
        <dbReference type="EMBL" id="QBE47594.1"/>
    </source>
</evidence>
<dbReference type="Gene3D" id="3.20.20.70">
    <property type="entry name" value="Aldolase class I"/>
    <property type="match status" value="1"/>
</dbReference>
<dbReference type="HAMAP" id="MF_00135">
    <property type="entry name" value="PRAI"/>
    <property type="match status" value="1"/>
</dbReference>
<dbReference type="UniPathway" id="UPA00035">
    <property type="reaction ID" value="UER00042"/>
</dbReference>
<dbReference type="CDD" id="cd00405">
    <property type="entry name" value="PRAI"/>
    <property type="match status" value="1"/>
</dbReference>